<organism evidence="2 3">
    <name type="scientific">Candidatus Shapirobacteria bacterium CG10_big_fil_rev_8_21_14_0_10_40_9</name>
    <dbReference type="NCBI Taxonomy" id="1974888"/>
    <lineage>
        <taxon>Bacteria</taxon>
        <taxon>Candidatus Shapironibacteriota</taxon>
    </lineage>
</organism>
<evidence type="ECO:0008006" key="4">
    <source>
        <dbReference type="Google" id="ProtNLM"/>
    </source>
</evidence>
<dbReference type="AlphaFoldDB" id="A0A2M8L425"/>
<evidence type="ECO:0000313" key="3">
    <source>
        <dbReference type="Proteomes" id="UP000231474"/>
    </source>
</evidence>
<proteinExistence type="predicted"/>
<keyword evidence="1" id="KW-0812">Transmembrane</keyword>
<reference evidence="3" key="1">
    <citation type="submission" date="2017-09" db="EMBL/GenBank/DDBJ databases">
        <title>Depth-based differentiation of microbial function through sediment-hosted aquifers and enrichment of novel symbionts in the deep terrestrial subsurface.</title>
        <authorList>
            <person name="Probst A.J."/>
            <person name="Ladd B."/>
            <person name="Jarett J.K."/>
            <person name="Geller-Mcgrath D.E."/>
            <person name="Sieber C.M.K."/>
            <person name="Emerson J.B."/>
            <person name="Anantharaman K."/>
            <person name="Thomas B.C."/>
            <person name="Malmstrom R."/>
            <person name="Stieglmeier M."/>
            <person name="Klingl A."/>
            <person name="Woyke T."/>
            <person name="Ryan C.M."/>
            <person name="Banfield J.F."/>
        </authorList>
    </citation>
    <scope>NUCLEOTIDE SEQUENCE [LARGE SCALE GENOMIC DNA]</scope>
</reference>
<keyword evidence="1" id="KW-0472">Membrane</keyword>
<feature type="transmembrane region" description="Helical" evidence="1">
    <location>
        <begin position="30"/>
        <end position="48"/>
    </location>
</feature>
<sequence length="230" mass="25254">EEVETQPEEIIEEQPKASFFNKLKIHKFKILGGVLGVLIFSGAVFGAYKVGQRKVQPAPQPTPTPTAVATPTPDLTANWKTYTSADFIFKYPADWKVRDLLSINRNLEWLKTSSIYLGLAPISIKEDVLASVRVTSDTMEKVVAGTKDTMLTPGTPTRLLSEAETQFNGYSATKLVFENTVAQVKNQYLIILREKKTYVLSGGGTRDTSASDLILSTFKFLPSTGSGQGE</sequence>
<evidence type="ECO:0000313" key="2">
    <source>
        <dbReference type="EMBL" id="PJE67674.1"/>
    </source>
</evidence>
<accession>A0A2M8L425</accession>
<dbReference type="EMBL" id="PFEK01000021">
    <property type="protein sequence ID" value="PJE67674.1"/>
    <property type="molecule type" value="Genomic_DNA"/>
</dbReference>
<keyword evidence="1" id="KW-1133">Transmembrane helix</keyword>
<dbReference type="Proteomes" id="UP000231474">
    <property type="component" value="Unassembled WGS sequence"/>
</dbReference>
<name>A0A2M8L425_9BACT</name>
<protein>
    <recommendedName>
        <fullName evidence="4">PsbP C-terminal domain-containing protein</fullName>
    </recommendedName>
</protein>
<evidence type="ECO:0000256" key="1">
    <source>
        <dbReference type="SAM" id="Phobius"/>
    </source>
</evidence>
<feature type="non-terminal residue" evidence="2">
    <location>
        <position position="1"/>
    </location>
</feature>
<comment type="caution">
    <text evidence="2">The sequence shown here is derived from an EMBL/GenBank/DDBJ whole genome shotgun (WGS) entry which is preliminary data.</text>
</comment>
<gene>
    <name evidence="2" type="ORF">COU95_01130</name>
</gene>